<keyword evidence="3 6" id="KW-0812">Transmembrane</keyword>
<comment type="subcellular location">
    <subcellularLocation>
        <location evidence="1">Cell membrane</location>
        <topology evidence="1">Multi-pass membrane protein</topology>
    </subcellularLocation>
</comment>
<dbReference type="InterPro" id="IPR035681">
    <property type="entry name" value="ComA-like_MBL"/>
</dbReference>
<feature type="transmembrane region" description="Helical" evidence="6">
    <location>
        <begin position="249"/>
        <end position="272"/>
    </location>
</feature>
<evidence type="ECO:0000256" key="3">
    <source>
        <dbReference type="ARBA" id="ARBA00022692"/>
    </source>
</evidence>
<protein>
    <submittedName>
        <fullName evidence="8">DNA internalization-related competence protein ComEC/Rec2 [Lactobacillus sp.]</fullName>
    </submittedName>
</protein>
<dbReference type="CDD" id="cd07731">
    <property type="entry name" value="ComA-like_MBL-fold"/>
    <property type="match status" value="1"/>
</dbReference>
<evidence type="ECO:0000256" key="5">
    <source>
        <dbReference type="ARBA" id="ARBA00023136"/>
    </source>
</evidence>
<evidence type="ECO:0000259" key="7">
    <source>
        <dbReference type="SMART" id="SM00849"/>
    </source>
</evidence>
<dbReference type="GO" id="GO:0005886">
    <property type="term" value="C:plasma membrane"/>
    <property type="evidence" value="ECO:0007669"/>
    <property type="project" value="UniProtKB-SubCell"/>
</dbReference>
<accession>A0A660EAQ9</accession>
<evidence type="ECO:0000256" key="1">
    <source>
        <dbReference type="ARBA" id="ARBA00004651"/>
    </source>
</evidence>
<dbReference type="SMART" id="SM00849">
    <property type="entry name" value="Lactamase_B"/>
    <property type="match status" value="1"/>
</dbReference>
<reference evidence="8 9" key="1">
    <citation type="submission" date="2018-11" db="EMBL/GenBank/DDBJ databases">
        <authorList>
            <person name="Wuyts S."/>
        </authorList>
    </citation>
    <scope>NUCLEOTIDE SEQUENCE [LARGE SCALE GENOMIC DNA]</scope>
    <source>
        <strain evidence="8">Lactobacillus mudanjiangensis AMBF249</strain>
    </source>
</reference>
<evidence type="ECO:0000256" key="2">
    <source>
        <dbReference type="ARBA" id="ARBA00022475"/>
    </source>
</evidence>
<keyword evidence="9" id="KW-1185">Reference proteome</keyword>
<dbReference type="InterPro" id="IPR036866">
    <property type="entry name" value="RibonucZ/Hydroxyglut_hydro"/>
</dbReference>
<keyword evidence="4 6" id="KW-1133">Transmembrane helix</keyword>
<dbReference type="InterPro" id="IPR004477">
    <property type="entry name" value="ComEC_N"/>
</dbReference>
<feature type="domain" description="Metallo-beta-lactamase" evidence="7">
    <location>
        <begin position="474"/>
        <end position="680"/>
    </location>
</feature>
<dbReference type="Pfam" id="PF03772">
    <property type="entry name" value="Competence"/>
    <property type="match status" value="1"/>
</dbReference>
<dbReference type="Proteomes" id="UP000289996">
    <property type="component" value="Unassembled WGS sequence"/>
</dbReference>
<dbReference type="InterPro" id="IPR004797">
    <property type="entry name" value="Competence_ComEC/Rec2"/>
</dbReference>
<dbReference type="Pfam" id="PF13567">
    <property type="entry name" value="DUF4131"/>
    <property type="match status" value="1"/>
</dbReference>
<name>A0A660EAQ9_9LACO</name>
<evidence type="ECO:0000313" key="9">
    <source>
        <dbReference type="Proteomes" id="UP000289996"/>
    </source>
</evidence>
<dbReference type="EMBL" id="UYIG01000174">
    <property type="protein sequence ID" value="VDG30114.1"/>
    <property type="molecule type" value="Genomic_DNA"/>
</dbReference>
<dbReference type="Gene3D" id="3.60.15.10">
    <property type="entry name" value="Ribonuclease Z/Hydroxyacylglutathione hydrolase-like"/>
    <property type="match status" value="1"/>
</dbReference>
<dbReference type="NCBIfam" id="TIGR00361">
    <property type="entry name" value="ComEC_Rec2"/>
    <property type="match status" value="1"/>
</dbReference>
<dbReference type="AlphaFoldDB" id="A0A660EAQ9"/>
<sequence>MIGQQWLAAGLLCLWLLRVWLLSDRLTWYLVFGLTLVMAGWLSWQQWQFQQVTRTVPIRTAMTITVQPDEINVKGSQYQLVGHSEQGRVIGYGRLQSAIEKQQLATLTHRTRWQVQGELSPVPPPTNPGQFDAPAYYRSQGIQRQVMISSVTKLQLAPRHGWGWLIDWLHHQRQQFIVTMNQLPATLRLYAISLLVGGRPNEFRTEMTAVQQLGLLHLFSLSGMHVILLMGMLKWVLIRAHLSQMAINYWLLGLLPLYLVLGGGADSLQRAVLTAWLPLLWQWLTGRRSLTLTGWSVALMVGITLNPLVLLSLGGQLSYGLALLLILVPAMPTWRLSLWVQLIGLPVILVATAQWHLLTIVVNLAIGPIFSWILLPLTMLGAAVGPFLPAAAQFCDWGLAHFQAGLNWVGQLPGLMTVGQPPAWLAWSLALITLWLLKQPTTWLWRSLILGYTGLILGRRWPLQGAVQFIDIGQGDSILIREPFNRTVSLIDTGGRLHLPTPAWAADNQPRPRVATITVNYLHRLGISQIDTVYLSHKDVDHIGDFGDLLTLIRVKQVVVPAGMAALPKFQKLLQATSRPVKVVEALAGQQFPAGLTAIHPFQPGAAENGDSLVLTGHFGQHQFMFTGDLDRAGERAIGKRYPDLKADVLKLGHHGSKTSSDPQMLKQWGVQRGIISAGRHNRYGHPNLETLQTLQQQGILNYSTALQGMISYHYGWGTAGYWETFLKEGNFYQRAASDAGTASR</sequence>
<keyword evidence="5 6" id="KW-0472">Membrane</keyword>
<organism evidence="8 9">
    <name type="scientific">Lactiplantibacillus mudanjiangensis</name>
    <dbReference type="NCBI Taxonomy" id="1296538"/>
    <lineage>
        <taxon>Bacteria</taxon>
        <taxon>Bacillati</taxon>
        <taxon>Bacillota</taxon>
        <taxon>Bacilli</taxon>
        <taxon>Lactobacillales</taxon>
        <taxon>Lactobacillaceae</taxon>
        <taxon>Lactiplantibacillus</taxon>
    </lineage>
</organism>
<dbReference type="NCBIfam" id="TIGR00360">
    <property type="entry name" value="ComEC_N-term"/>
    <property type="match status" value="1"/>
</dbReference>
<feature type="transmembrane region" description="Helical" evidence="6">
    <location>
        <begin position="342"/>
        <end position="366"/>
    </location>
</feature>
<feature type="transmembrane region" description="Helical" evidence="6">
    <location>
        <begin position="292"/>
        <end position="310"/>
    </location>
</feature>
<feature type="transmembrane region" description="Helical" evidence="6">
    <location>
        <begin position="26"/>
        <end position="44"/>
    </location>
</feature>
<dbReference type="GO" id="GO:0030420">
    <property type="term" value="P:establishment of competence for transformation"/>
    <property type="evidence" value="ECO:0007669"/>
    <property type="project" value="InterPro"/>
</dbReference>
<evidence type="ECO:0000256" key="6">
    <source>
        <dbReference type="SAM" id="Phobius"/>
    </source>
</evidence>
<feature type="transmembrane region" description="Helical" evidence="6">
    <location>
        <begin position="216"/>
        <end position="237"/>
    </location>
</feature>
<dbReference type="InterPro" id="IPR001279">
    <property type="entry name" value="Metallo-B-lactamas"/>
</dbReference>
<dbReference type="Pfam" id="PF00753">
    <property type="entry name" value="Lactamase_B"/>
    <property type="match status" value="1"/>
</dbReference>
<proteinExistence type="predicted"/>
<dbReference type="PANTHER" id="PTHR30619:SF7">
    <property type="entry name" value="BETA-LACTAMASE DOMAIN PROTEIN"/>
    <property type="match status" value="1"/>
</dbReference>
<evidence type="ECO:0000313" key="8">
    <source>
        <dbReference type="EMBL" id="VDG30114.1"/>
    </source>
</evidence>
<gene>
    <name evidence="8" type="ORF">MUDAN_MDHGFNIF_01667</name>
</gene>
<keyword evidence="2" id="KW-1003">Cell membrane</keyword>
<dbReference type="InterPro" id="IPR025405">
    <property type="entry name" value="DUF4131"/>
</dbReference>
<dbReference type="PANTHER" id="PTHR30619">
    <property type="entry name" value="DNA INTERNALIZATION/COMPETENCE PROTEIN COMEC/REC2"/>
    <property type="match status" value="1"/>
</dbReference>
<dbReference type="SUPFAM" id="SSF56281">
    <property type="entry name" value="Metallo-hydrolase/oxidoreductase"/>
    <property type="match status" value="1"/>
</dbReference>
<evidence type="ECO:0000256" key="4">
    <source>
        <dbReference type="ARBA" id="ARBA00022989"/>
    </source>
</evidence>
<dbReference type="InterPro" id="IPR052159">
    <property type="entry name" value="Competence_DNA_uptake"/>
</dbReference>